<accession>W4FIV2</accession>
<dbReference type="InterPro" id="IPR008011">
    <property type="entry name" value="Complex1_LYR_dom"/>
</dbReference>
<dbReference type="RefSeq" id="XP_009842996.1">
    <property type="nucleotide sequence ID" value="XM_009844694.1"/>
</dbReference>
<dbReference type="Pfam" id="PF05347">
    <property type="entry name" value="Complex1_LYR"/>
    <property type="match status" value="1"/>
</dbReference>
<dbReference type="GO" id="GO:0034551">
    <property type="term" value="P:mitochondrial respiratory chain complex III assembly"/>
    <property type="evidence" value="ECO:0007669"/>
    <property type="project" value="InterPro"/>
</dbReference>
<dbReference type="InterPro" id="IPR045298">
    <property type="entry name" value="Complex1_LYR_LYRM7"/>
</dbReference>
<feature type="domain" description="Complex 1 LYR protein" evidence="1">
    <location>
        <begin position="10"/>
        <end position="70"/>
    </location>
</feature>
<evidence type="ECO:0000259" key="1">
    <source>
        <dbReference type="Pfam" id="PF05347"/>
    </source>
</evidence>
<protein>
    <recommendedName>
        <fullName evidence="1">Complex 1 LYR protein domain-containing protein</fullName>
    </recommendedName>
</protein>
<reference evidence="2" key="1">
    <citation type="submission" date="2013-12" db="EMBL/GenBank/DDBJ databases">
        <title>The Genome Sequence of Aphanomyces astaci APO3.</title>
        <authorList>
            <consortium name="The Broad Institute Genomics Platform"/>
            <person name="Russ C."/>
            <person name="Tyler B."/>
            <person name="van West P."/>
            <person name="Dieguez-Uribeondo J."/>
            <person name="Young S.K."/>
            <person name="Zeng Q."/>
            <person name="Gargeya S."/>
            <person name="Fitzgerald M."/>
            <person name="Abouelleil A."/>
            <person name="Alvarado L."/>
            <person name="Chapman S.B."/>
            <person name="Gainer-Dewar J."/>
            <person name="Goldberg J."/>
            <person name="Griggs A."/>
            <person name="Gujja S."/>
            <person name="Hansen M."/>
            <person name="Howarth C."/>
            <person name="Imamovic A."/>
            <person name="Ireland A."/>
            <person name="Larimer J."/>
            <person name="McCowan C."/>
            <person name="Murphy C."/>
            <person name="Pearson M."/>
            <person name="Poon T.W."/>
            <person name="Priest M."/>
            <person name="Roberts A."/>
            <person name="Saif S."/>
            <person name="Shea T."/>
            <person name="Sykes S."/>
            <person name="Wortman J."/>
            <person name="Nusbaum C."/>
            <person name="Birren B."/>
        </authorList>
    </citation>
    <scope>NUCLEOTIDE SEQUENCE [LARGE SCALE GENOMIC DNA]</scope>
    <source>
        <strain evidence="2">APO3</strain>
    </source>
</reference>
<dbReference type="PANTHER" id="PTHR47484">
    <property type="entry name" value="COMPLEX 1 PROTEIN CONTAINING PROTEIN, EXPRESSED"/>
    <property type="match status" value="1"/>
</dbReference>
<gene>
    <name evidence="2" type="ORF">H257_16319</name>
</gene>
<dbReference type="EMBL" id="KI913197">
    <property type="protein sequence ID" value="ETV67437.1"/>
    <property type="molecule type" value="Genomic_DNA"/>
</dbReference>
<name>W4FIV2_APHAT</name>
<evidence type="ECO:0000313" key="2">
    <source>
        <dbReference type="EMBL" id="ETV67437.1"/>
    </source>
</evidence>
<dbReference type="AlphaFoldDB" id="W4FIV2"/>
<dbReference type="PANTHER" id="PTHR47484:SF1">
    <property type="entry name" value="COMPLEX 1 PROTEIN CONTAINING PROTEIN, EXPRESSED"/>
    <property type="match status" value="1"/>
</dbReference>
<dbReference type="VEuPathDB" id="FungiDB:H257_16319"/>
<proteinExistence type="predicted"/>
<dbReference type="OrthoDB" id="74240at2759"/>
<organism evidence="2">
    <name type="scientific">Aphanomyces astaci</name>
    <name type="common">Crayfish plague agent</name>
    <dbReference type="NCBI Taxonomy" id="112090"/>
    <lineage>
        <taxon>Eukaryota</taxon>
        <taxon>Sar</taxon>
        <taxon>Stramenopiles</taxon>
        <taxon>Oomycota</taxon>
        <taxon>Saprolegniomycetes</taxon>
        <taxon>Saprolegniales</taxon>
        <taxon>Verrucalvaceae</taxon>
        <taxon>Aphanomyces</taxon>
    </lineage>
</organism>
<dbReference type="GO" id="GO:0005739">
    <property type="term" value="C:mitochondrion"/>
    <property type="evidence" value="ECO:0007669"/>
    <property type="project" value="GOC"/>
</dbReference>
<dbReference type="GeneID" id="20818315"/>
<sequence length="93" mass="11099">MTRYVKSTSEVLRLYREILRTARRFQWPNEQGQSWAKILQANARMEIEQSRHDTDSELIARKVLAGWECLQQVQEKMADKARSLHDQQQQPEK</sequence>
<dbReference type="CDD" id="cd20267">
    <property type="entry name" value="Complex1_LYR_LYRM7"/>
    <property type="match status" value="1"/>
</dbReference>